<protein>
    <recommendedName>
        <fullName evidence="4 10">Phosphoglycerate kinase</fullName>
        <ecNumber evidence="4 10">2.7.2.3</ecNumber>
    </recommendedName>
</protein>
<dbReference type="EC" id="2.7.2.3" evidence="4 10"/>
<name>A0A1G1XDS4_9BACT</name>
<reference evidence="14 15" key="1">
    <citation type="journal article" date="2016" name="Nat. Commun.">
        <title>Thousands of microbial genomes shed light on interconnected biogeochemical processes in an aquifer system.</title>
        <authorList>
            <person name="Anantharaman K."/>
            <person name="Brown C.T."/>
            <person name="Hug L.A."/>
            <person name="Sharon I."/>
            <person name="Castelle C.J."/>
            <person name="Probst A.J."/>
            <person name="Thomas B.C."/>
            <person name="Singh A."/>
            <person name="Wilkins M.J."/>
            <person name="Karaoz U."/>
            <person name="Brodie E.L."/>
            <person name="Williams K.H."/>
            <person name="Hubbard S.S."/>
            <person name="Banfield J.F."/>
        </authorList>
    </citation>
    <scope>NUCLEOTIDE SEQUENCE [LARGE SCALE GENOMIC DNA]</scope>
</reference>
<comment type="subunit">
    <text evidence="10">Monomer.</text>
</comment>
<gene>
    <name evidence="10" type="primary">pgk</name>
    <name evidence="14" type="ORF">A3E36_02570</name>
</gene>
<dbReference type="AlphaFoldDB" id="A0A1G1XDS4"/>
<dbReference type="GO" id="GO:0006094">
    <property type="term" value="P:gluconeogenesis"/>
    <property type="evidence" value="ECO:0007669"/>
    <property type="project" value="TreeGrafter"/>
</dbReference>
<feature type="binding site" evidence="11">
    <location>
        <position position="44"/>
    </location>
    <ligand>
        <name>(2R)-3-phosphoglycerate</name>
        <dbReference type="ChEBI" id="CHEBI:58272"/>
    </ligand>
</feature>
<evidence type="ECO:0000256" key="6">
    <source>
        <dbReference type="ARBA" id="ARBA00022741"/>
    </source>
</evidence>
<dbReference type="InterPro" id="IPR001576">
    <property type="entry name" value="Phosphoglycerate_kinase"/>
</dbReference>
<evidence type="ECO:0000256" key="9">
    <source>
        <dbReference type="ARBA" id="ARBA00023152"/>
    </source>
</evidence>
<evidence type="ECO:0000256" key="13">
    <source>
        <dbReference type="RuleBase" id="RU000532"/>
    </source>
</evidence>
<comment type="catalytic activity">
    <reaction evidence="1 10 13">
        <text>(2R)-3-phosphoglycerate + ATP = (2R)-3-phospho-glyceroyl phosphate + ADP</text>
        <dbReference type="Rhea" id="RHEA:14801"/>
        <dbReference type="ChEBI" id="CHEBI:30616"/>
        <dbReference type="ChEBI" id="CHEBI:57604"/>
        <dbReference type="ChEBI" id="CHEBI:58272"/>
        <dbReference type="ChEBI" id="CHEBI:456216"/>
        <dbReference type="EC" id="2.7.2.3"/>
    </reaction>
</comment>
<feature type="binding site" evidence="10">
    <location>
        <position position="158"/>
    </location>
    <ligand>
        <name>substrate</name>
    </ligand>
</feature>
<comment type="subcellular location">
    <subcellularLocation>
        <location evidence="10">Cytoplasm</location>
    </subcellularLocation>
</comment>
<dbReference type="SUPFAM" id="SSF53748">
    <property type="entry name" value="Phosphoglycerate kinase"/>
    <property type="match status" value="1"/>
</dbReference>
<feature type="binding site" evidence="10 12">
    <location>
        <position position="325"/>
    </location>
    <ligand>
        <name>ATP</name>
        <dbReference type="ChEBI" id="CHEBI:30616"/>
    </ligand>
</feature>
<dbReference type="PANTHER" id="PTHR11406">
    <property type="entry name" value="PHOSPHOGLYCERATE KINASE"/>
    <property type="match status" value="1"/>
</dbReference>
<dbReference type="EMBL" id="MHHS01000002">
    <property type="protein sequence ID" value="OGY37926.1"/>
    <property type="molecule type" value="Genomic_DNA"/>
</dbReference>
<comment type="similarity">
    <text evidence="3 10 13">Belongs to the phosphoglycerate kinase family.</text>
</comment>
<dbReference type="FunFam" id="3.40.50.1260:FF:000031">
    <property type="entry name" value="Phosphoglycerate kinase 1"/>
    <property type="match status" value="1"/>
</dbReference>
<evidence type="ECO:0000256" key="3">
    <source>
        <dbReference type="ARBA" id="ARBA00008982"/>
    </source>
</evidence>
<dbReference type="HAMAP" id="MF_00145">
    <property type="entry name" value="Phosphoglyc_kinase"/>
    <property type="match status" value="1"/>
</dbReference>
<feature type="binding site" evidence="10">
    <location>
        <position position="44"/>
    </location>
    <ligand>
        <name>substrate</name>
    </ligand>
</feature>
<keyword evidence="10" id="KW-0963">Cytoplasm</keyword>
<feature type="binding site" evidence="10 12">
    <location>
        <begin position="351"/>
        <end position="354"/>
    </location>
    <ligand>
        <name>ATP</name>
        <dbReference type="ChEBI" id="CHEBI:30616"/>
    </ligand>
</feature>
<dbReference type="GO" id="GO:0004618">
    <property type="term" value="F:phosphoglycerate kinase activity"/>
    <property type="evidence" value="ECO:0007669"/>
    <property type="project" value="UniProtKB-UniRule"/>
</dbReference>
<dbReference type="InterPro" id="IPR036043">
    <property type="entry name" value="Phosphoglycerate_kinase_sf"/>
</dbReference>
<keyword evidence="8 10" id="KW-0067">ATP-binding</keyword>
<dbReference type="UniPathway" id="UPA00109">
    <property type="reaction ID" value="UER00185"/>
</dbReference>
<dbReference type="GO" id="GO:0043531">
    <property type="term" value="F:ADP binding"/>
    <property type="evidence" value="ECO:0007669"/>
    <property type="project" value="TreeGrafter"/>
</dbReference>
<sequence>MNTVASALRTMDDLMLDGKRVIVRVDFNVSAGSDGVVDATEDYRMEAALETIHELRQRRCKVLLMTHLGRPGEEDGILTIEPIQRRLQQLLQEDVRLLPKLYGSQVDAIIQGMDPGEVALFPNVRMDQREMVPNDGFANELASAGDVYINEAFSVSHRDQTSVALLPKKLPSAAGRRTVLEVEILSKLRKHADRPYVAITSGSKISTKIGVLEYLLSTVDMLCVGGKIANVFLVAQGRWKEPAFTEEEVAIAKKLLDAHRDKIMLPIDVVSGHEDGAEKKVIELGQGADIAQPVWDIGPKSVAQIVAVCKQAKTIVWNGPVGMYEVPAYADGTRALAQELATMQSNRIVGGGDTITMLGSMNLISAFTHVSIGGGAMIEFLEGKILPGLVVLSDSLYGKN</sequence>
<evidence type="ECO:0000256" key="1">
    <source>
        <dbReference type="ARBA" id="ARBA00000642"/>
    </source>
</evidence>
<comment type="pathway">
    <text evidence="2 10">Carbohydrate degradation; glycolysis; pyruvate from D-glyceraldehyde 3-phosphate: step 2/5.</text>
</comment>
<proteinExistence type="inferred from homology"/>
<feature type="binding site" evidence="10 11">
    <location>
        <begin position="26"/>
        <end position="28"/>
    </location>
    <ligand>
        <name>substrate</name>
    </ligand>
</feature>
<evidence type="ECO:0000256" key="12">
    <source>
        <dbReference type="PIRSR" id="PIRSR000724-2"/>
    </source>
</evidence>
<feature type="binding site" evidence="11">
    <location>
        <position position="125"/>
    </location>
    <ligand>
        <name>(2R)-3-phosphoglycerate</name>
        <dbReference type="ChEBI" id="CHEBI:58272"/>
    </ligand>
</feature>
<dbReference type="GO" id="GO:0006096">
    <property type="term" value="P:glycolytic process"/>
    <property type="evidence" value="ECO:0007669"/>
    <property type="project" value="UniProtKB-UniRule"/>
</dbReference>
<dbReference type="GO" id="GO:0005829">
    <property type="term" value="C:cytosol"/>
    <property type="evidence" value="ECO:0007669"/>
    <property type="project" value="TreeGrafter"/>
</dbReference>
<evidence type="ECO:0000256" key="4">
    <source>
        <dbReference type="ARBA" id="ARBA00013061"/>
    </source>
</evidence>
<keyword evidence="7 10" id="KW-0418">Kinase</keyword>
<feature type="binding site" evidence="11">
    <location>
        <position position="158"/>
    </location>
    <ligand>
        <name>(2R)-3-phosphoglycerate</name>
        <dbReference type="ChEBI" id="CHEBI:58272"/>
    </ligand>
</feature>
<feature type="binding site" evidence="10 11">
    <location>
        <begin position="67"/>
        <end position="70"/>
    </location>
    <ligand>
        <name>substrate</name>
    </ligand>
</feature>
<evidence type="ECO:0000313" key="14">
    <source>
        <dbReference type="EMBL" id="OGY37926.1"/>
    </source>
</evidence>
<dbReference type="Proteomes" id="UP000177941">
    <property type="component" value="Unassembled WGS sequence"/>
</dbReference>
<evidence type="ECO:0000313" key="15">
    <source>
        <dbReference type="Proteomes" id="UP000177941"/>
    </source>
</evidence>
<dbReference type="PANTHER" id="PTHR11406:SF23">
    <property type="entry name" value="PHOSPHOGLYCERATE KINASE 1, CHLOROPLASTIC-RELATED"/>
    <property type="match status" value="1"/>
</dbReference>
<organism evidence="14 15">
    <name type="scientific">Candidatus Andersenbacteria bacterium RIFCSPHIGHO2_12_FULL_45_11b</name>
    <dbReference type="NCBI Taxonomy" id="1797282"/>
    <lineage>
        <taxon>Bacteria</taxon>
        <taxon>Candidatus Anderseniibacteriota</taxon>
    </lineage>
</organism>
<evidence type="ECO:0000256" key="7">
    <source>
        <dbReference type="ARBA" id="ARBA00022777"/>
    </source>
</evidence>
<dbReference type="InterPro" id="IPR015824">
    <property type="entry name" value="Phosphoglycerate_kinase_N"/>
</dbReference>
<evidence type="ECO:0000256" key="8">
    <source>
        <dbReference type="ARBA" id="ARBA00022840"/>
    </source>
</evidence>
<comment type="caution">
    <text evidence="10">Lacks conserved residue(s) required for the propagation of feature annotation.</text>
</comment>
<dbReference type="Pfam" id="PF00162">
    <property type="entry name" value="PGK"/>
    <property type="match status" value="1"/>
</dbReference>
<evidence type="ECO:0000256" key="11">
    <source>
        <dbReference type="PIRSR" id="PIRSR000724-1"/>
    </source>
</evidence>
<dbReference type="PRINTS" id="PR00477">
    <property type="entry name" value="PHGLYCKINASE"/>
</dbReference>
<evidence type="ECO:0000256" key="10">
    <source>
        <dbReference type="HAMAP-Rule" id="MF_00145"/>
    </source>
</evidence>
<feature type="binding site" evidence="10 12">
    <location>
        <position position="208"/>
    </location>
    <ligand>
        <name>ATP</name>
        <dbReference type="ChEBI" id="CHEBI:30616"/>
    </ligand>
</feature>
<evidence type="ECO:0000256" key="2">
    <source>
        <dbReference type="ARBA" id="ARBA00004838"/>
    </source>
</evidence>
<keyword evidence="5 10" id="KW-0808">Transferase</keyword>
<keyword evidence="9 10" id="KW-0324">Glycolysis</keyword>
<accession>A0A1G1XDS4</accession>
<dbReference type="Gene3D" id="3.40.50.1260">
    <property type="entry name" value="Phosphoglycerate kinase, N-terminal domain"/>
    <property type="match status" value="2"/>
</dbReference>
<keyword evidence="6 10" id="KW-0547">Nucleotide-binding</keyword>
<dbReference type="PIRSF" id="PIRSF000724">
    <property type="entry name" value="Pgk"/>
    <property type="match status" value="1"/>
</dbReference>
<feature type="binding site" evidence="10">
    <location>
        <position position="125"/>
    </location>
    <ligand>
        <name>substrate</name>
    </ligand>
</feature>
<dbReference type="GO" id="GO:0005524">
    <property type="term" value="F:ATP binding"/>
    <property type="evidence" value="ECO:0007669"/>
    <property type="project" value="UniProtKB-KW"/>
</dbReference>
<comment type="caution">
    <text evidence="14">The sequence shown here is derived from an EMBL/GenBank/DDBJ whole genome shotgun (WGS) entry which is preliminary data.</text>
</comment>
<evidence type="ECO:0000256" key="5">
    <source>
        <dbReference type="ARBA" id="ARBA00022679"/>
    </source>
</evidence>